<accession>A0A6J7LM35</accession>
<dbReference type="AlphaFoldDB" id="A0A6J7LM35"/>
<sequence>MQAVVAEVEELELATIGGLPRRRGCEDLTRVGVFDQAGGEIDDRSAPPIAVTDRGARIDADPHVGDTVYGQGFTGVQSEGDGVGRAGHPQDHDVGDRRDVVAVVDGQLSP</sequence>
<name>A0A6J7LM35_9ZZZZ</name>
<reference evidence="2" key="1">
    <citation type="submission" date="2020-05" db="EMBL/GenBank/DDBJ databases">
        <authorList>
            <person name="Chiriac C."/>
            <person name="Salcher M."/>
            <person name="Ghai R."/>
            <person name="Kavagutti S V."/>
        </authorList>
    </citation>
    <scope>NUCLEOTIDE SEQUENCE</scope>
</reference>
<protein>
    <submittedName>
        <fullName evidence="2">Unannotated protein</fullName>
    </submittedName>
</protein>
<feature type="compositionally biased region" description="Basic and acidic residues" evidence="1">
    <location>
        <begin position="88"/>
        <end position="98"/>
    </location>
</feature>
<evidence type="ECO:0000313" key="2">
    <source>
        <dbReference type="EMBL" id="CAB4966819.1"/>
    </source>
</evidence>
<dbReference type="EMBL" id="CAFBMW010000066">
    <property type="protein sequence ID" value="CAB4966819.1"/>
    <property type="molecule type" value="Genomic_DNA"/>
</dbReference>
<gene>
    <name evidence="2" type="ORF">UFOPK3662_03915</name>
</gene>
<organism evidence="2">
    <name type="scientific">freshwater metagenome</name>
    <dbReference type="NCBI Taxonomy" id="449393"/>
    <lineage>
        <taxon>unclassified sequences</taxon>
        <taxon>metagenomes</taxon>
        <taxon>ecological metagenomes</taxon>
    </lineage>
</organism>
<feature type="region of interest" description="Disordered" evidence="1">
    <location>
        <begin position="72"/>
        <end position="98"/>
    </location>
</feature>
<proteinExistence type="predicted"/>
<evidence type="ECO:0000256" key="1">
    <source>
        <dbReference type="SAM" id="MobiDB-lite"/>
    </source>
</evidence>